<sequence>MNKHGRARMRCVLNFLICLADRISRSKFFQGENRTNIKVVSSGKYSCFSERRRQWEEIITEFIAEPTTAFSRLCVGTHEYLAPELISGNGYGNGVDWWAFGVLIYELLSCIELPKDLNDTTWKLGA</sequence>
<keyword evidence="5 10" id="KW-0418">Kinase</keyword>
<evidence type="ECO:0000256" key="4">
    <source>
        <dbReference type="ARBA" id="ARBA00022741"/>
    </source>
</evidence>
<evidence type="ECO:0000256" key="2">
    <source>
        <dbReference type="ARBA" id="ARBA00022527"/>
    </source>
</evidence>
<organism evidence="10 11">
    <name type="scientific">Forsythia ovata</name>
    <dbReference type="NCBI Taxonomy" id="205694"/>
    <lineage>
        <taxon>Eukaryota</taxon>
        <taxon>Viridiplantae</taxon>
        <taxon>Streptophyta</taxon>
        <taxon>Embryophyta</taxon>
        <taxon>Tracheophyta</taxon>
        <taxon>Spermatophyta</taxon>
        <taxon>Magnoliopsida</taxon>
        <taxon>eudicotyledons</taxon>
        <taxon>Gunneridae</taxon>
        <taxon>Pentapetalae</taxon>
        <taxon>asterids</taxon>
        <taxon>lamiids</taxon>
        <taxon>Lamiales</taxon>
        <taxon>Oleaceae</taxon>
        <taxon>Forsythieae</taxon>
        <taxon>Forsythia</taxon>
    </lineage>
</organism>
<evidence type="ECO:0000313" key="10">
    <source>
        <dbReference type="EMBL" id="KAL2553393.1"/>
    </source>
</evidence>
<evidence type="ECO:0000256" key="1">
    <source>
        <dbReference type="ARBA" id="ARBA00012513"/>
    </source>
</evidence>
<comment type="caution">
    <text evidence="10">The sequence shown here is derived from an EMBL/GenBank/DDBJ whole genome shotgun (WGS) entry which is preliminary data.</text>
</comment>
<evidence type="ECO:0000259" key="9">
    <source>
        <dbReference type="PROSITE" id="PS50011"/>
    </source>
</evidence>
<reference evidence="11" key="1">
    <citation type="submission" date="2024-07" db="EMBL/GenBank/DDBJ databases">
        <title>Two chromosome-level genome assemblies of Korean endemic species Abeliophyllum distichum and Forsythia ovata (Oleaceae).</title>
        <authorList>
            <person name="Jang H."/>
        </authorList>
    </citation>
    <scope>NUCLEOTIDE SEQUENCE [LARGE SCALE GENOMIC DNA]</scope>
</reference>
<proteinExistence type="predicted"/>
<dbReference type="InterPro" id="IPR011009">
    <property type="entry name" value="Kinase-like_dom_sf"/>
</dbReference>
<evidence type="ECO:0000256" key="7">
    <source>
        <dbReference type="ARBA" id="ARBA00047899"/>
    </source>
</evidence>
<dbReference type="Proteomes" id="UP001604277">
    <property type="component" value="Unassembled WGS sequence"/>
</dbReference>
<dbReference type="PANTHER" id="PTHR45637">
    <property type="entry name" value="FLIPPASE KINASE 1-RELATED"/>
    <property type="match status" value="1"/>
</dbReference>
<keyword evidence="2" id="KW-0723">Serine/threonine-protein kinase</keyword>
<keyword evidence="6" id="KW-0067">ATP-binding</keyword>
<dbReference type="Pfam" id="PF00069">
    <property type="entry name" value="Pkinase"/>
    <property type="match status" value="1"/>
</dbReference>
<keyword evidence="11" id="KW-1185">Reference proteome</keyword>
<name>A0ABD1WUL0_9LAMI</name>
<keyword evidence="4" id="KW-0547">Nucleotide-binding</keyword>
<comment type="catalytic activity">
    <reaction evidence="7">
        <text>L-threonyl-[protein] + ATP = O-phospho-L-threonyl-[protein] + ADP + H(+)</text>
        <dbReference type="Rhea" id="RHEA:46608"/>
        <dbReference type="Rhea" id="RHEA-COMP:11060"/>
        <dbReference type="Rhea" id="RHEA-COMP:11605"/>
        <dbReference type="ChEBI" id="CHEBI:15378"/>
        <dbReference type="ChEBI" id="CHEBI:30013"/>
        <dbReference type="ChEBI" id="CHEBI:30616"/>
        <dbReference type="ChEBI" id="CHEBI:61977"/>
        <dbReference type="ChEBI" id="CHEBI:456216"/>
        <dbReference type="EC" id="2.7.11.1"/>
    </reaction>
</comment>
<dbReference type="EMBL" id="JBFOLJ010000002">
    <property type="protein sequence ID" value="KAL2553393.1"/>
    <property type="molecule type" value="Genomic_DNA"/>
</dbReference>
<keyword evidence="3" id="KW-0808">Transferase</keyword>
<dbReference type="SUPFAM" id="SSF56112">
    <property type="entry name" value="Protein kinase-like (PK-like)"/>
    <property type="match status" value="1"/>
</dbReference>
<dbReference type="AlphaFoldDB" id="A0ABD1WUL0"/>
<protein>
    <recommendedName>
        <fullName evidence="1">non-specific serine/threonine protein kinase</fullName>
        <ecNumber evidence="1">2.7.11.1</ecNumber>
    </recommendedName>
</protein>
<accession>A0ABD1WUL0</accession>
<feature type="domain" description="Protein kinase" evidence="9">
    <location>
        <begin position="1"/>
        <end position="126"/>
    </location>
</feature>
<gene>
    <name evidence="10" type="ORF">Fot_07012</name>
</gene>
<dbReference type="GO" id="GO:0005524">
    <property type="term" value="F:ATP binding"/>
    <property type="evidence" value="ECO:0007669"/>
    <property type="project" value="UniProtKB-KW"/>
</dbReference>
<dbReference type="PROSITE" id="PS50011">
    <property type="entry name" value="PROTEIN_KINASE_DOM"/>
    <property type="match status" value="1"/>
</dbReference>
<evidence type="ECO:0000256" key="6">
    <source>
        <dbReference type="ARBA" id="ARBA00022840"/>
    </source>
</evidence>
<evidence type="ECO:0000313" key="11">
    <source>
        <dbReference type="Proteomes" id="UP001604277"/>
    </source>
</evidence>
<evidence type="ECO:0000256" key="8">
    <source>
        <dbReference type="ARBA" id="ARBA00048679"/>
    </source>
</evidence>
<dbReference type="Gene3D" id="1.10.510.10">
    <property type="entry name" value="Transferase(Phosphotransferase) domain 1"/>
    <property type="match status" value="1"/>
</dbReference>
<dbReference type="InterPro" id="IPR000719">
    <property type="entry name" value="Prot_kinase_dom"/>
</dbReference>
<comment type="catalytic activity">
    <reaction evidence="8">
        <text>L-seryl-[protein] + ATP = O-phospho-L-seryl-[protein] + ADP + H(+)</text>
        <dbReference type="Rhea" id="RHEA:17989"/>
        <dbReference type="Rhea" id="RHEA-COMP:9863"/>
        <dbReference type="Rhea" id="RHEA-COMP:11604"/>
        <dbReference type="ChEBI" id="CHEBI:15378"/>
        <dbReference type="ChEBI" id="CHEBI:29999"/>
        <dbReference type="ChEBI" id="CHEBI:30616"/>
        <dbReference type="ChEBI" id="CHEBI:83421"/>
        <dbReference type="ChEBI" id="CHEBI:456216"/>
        <dbReference type="EC" id="2.7.11.1"/>
    </reaction>
</comment>
<evidence type="ECO:0000256" key="5">
    <source>
        <dbReference type="ARBA" id="ARBA00022777"/>
    </source>
</evidence>
<dbReference type="EC" id="2.7.11.1" evidence="1"/>
<dbReference type="GO" id="GO:0004674">
    <property type="term" value="F:protein serine/threonine kinase activity"/>
    <property type="evidence" value="ECO:0007669"/>
    <property type="project" value="UniProtKB-KW"/>
</dbReference>
<evidence type="ECO:0000256" key="3">
    <source>
        <dbReference type="ARBA" id="ARBA00022679"/>
    </source>
</evidence>